<sequence>QGRCGVSRHQSHSHHTGLFALLRVLECIRIPEHKGKKWSTFSLVLWVLFFLTLILILLLALGIVYLPTTDDDFPTTDLSAFRRKTSQSGESLVENSEQWTEILSWEPRAFIYHNCLIESRRRFHIIRSWDQDGSPQKYWLMKHRFLRILSLFFMNNQIILSGRFNNNIL</sequence>
<gene>
    <name evidence="2" type="ORF">D0Y65_049012</name>
</gene>
<keyword evidence="1" id="KW-1133">Transmembrane helix</keyword>
<proteinExistence type="predicted"/>
<dbReference type="Proteomes" id="UP000289340">
    <property type="component" value="Chromosome 18"/>
</dbReference>
<keyword evidence="3" id="KW-1185">Reference proteome</keyword>
<reference evidence="2 3" key="1">
    <citation type="submission" date="2018-09" db="EMBL/GenBank/DDBJ databases">
        <title>A high-quality reference genome of wild soybean provides a powerful tool to mine soybean genomes.</title>
        <authorList>
            <person name="Xie M."/>
            <person name="Chung C.Y.L."/>
            <person name="Li M.-W."/>
            <person name="Wong F.-L."/>
            <person name="Chan T.-F."/>
            <person name="Lam H.-M."/>
        </authorList>
    </citation>
    <scope>NUCLEOTIDE SEQUENCE [LARGE SCALE GENOMIC DNA]</scope>
    <source>
        <strain evidence="3">cv. W05</strain>
        <tissue evidence="2">Hypocotyl of etiolated seedlings</tissue>
    </source>
</reference>
<dbReference type="EMBL" id="QZWG01000018">
    <property type="protein sequence ID" value="RZB52773.1"/>
    <property type="molecule type" value="Genomic_DNA"/>
</dbReference>
<evidence type="ECO:0000313" key="2">
    <source>
        <dbReference type="EMBL" id="RZB52773.1"/>
    </source>
</evidence>
<accession>A0A445FVI3</accession>
<comment type="caution">
    <text evidence="2">The sequence shown here is derived from an EMBL/GenBank/DDBJ whole genome shotgun (WGS) entry which is preliminary data.</text>
</comment>
<keyword evidence="1" id="KW-0472">Membrane</keyword>
<protein>
    <submittedName>
        <fullName evidence="2">Putative prolyl 4-hydroxylase 3 isoform A</fullName>
    </submittedName>
</protein>
<organism evidence="2 3">
    <name type="scientific">Glycine soja</name>
    <name type="common">Wild soybean</name>
    <dbReference type="NCBI Taxonomy" id="3848"/>
    <lineage>
        <taxon>Eukaryota</taxon>
        <taxon>Viridiplantae</taxon>
        <taxon>Streptophyta</taxon>
        <taxon>Embryophyta</taxon>
        <taxon>Tracheophyta</taxon>
        <taxon>Spermatophyta</taxon>
        <taxon>Magnoliopsida</taxon>
        <taxon>eudicotyledons</taxon>
        <taxon>Gunneridae</taxon>
        <taxon>Pentapetalae</taxon>
        <taxon>rosids</taxon>
        <taxon>fabids</taxon>
        <taxon>Fabales</taxon>
        <taxon>Fabaceae</taxon>
        <taxon>Papilionoideae</taxon>
        <taxon>50 kb inversion clade</taxon>
        <taxon>NPAAA clade</taxon>
        <taxon>indigoferoid/millettioid clade</taxon>
        <taxon>Phaseoleae</taxon>
        <taxon>Glycine</taxon>
        <taxon>Glycine subgen. Soja</taxon>
    </lineage>
</organism>
<evidence type="ECO:0000313" key="3">
    <source>
        <dbReference type="Proteomes" id="UP000289340"/>
    </source>
</evidence>
<keyword evidence="1" id="KW-0812">Transmembrane</keyword>
<name>A0A445FVI3_GLYSO</name>
<evidence type="ECO:0000256" key="1">
    <source>
        <dbReference type="SAM" id="Phobius"/>
    </source>
</evidence>
<feature type="transmembrane region" description="Helical" evidence="1">
    <location>
        <begin position="43"/>
        <end position="66"/>
    </location>
</feature>
<feature type="non-terminal residue" evidence="2">
    <location>
        <position position="1"/>
    </location>
</feature>
<dbReference type="AlphaFoldDB" id="A0A445FVI3"/>